<evidence type="ECO:0000313" key="3">
    <source>
        <dbReference type="Proteomes" id="UP000032668"/>
    </source>
</evidence>
<feature type="signal peptide" evidence="1">
    <location>
        <begin position="1"/>
        <end position="27"/>
    </location>
</feature>
<keyword evidence="3" id="KW-1185">Reference proteome</keyword>
<accession>A0A0D6PKX3</accession>
<dbReference type="InterPro" id="IPR029055">
    <property type="entry name" value="Ntn_hydrolases_N"/>
</dbReference>
<sequence>MTFSLVARCSRTGQFAVAVTSSSPAVAARCAFARAGIGAVTTQNVTDPRLGPKMLAALTTGRNAETALQEAVSGAHFSEYRQLTVIDAQGGTAFYSGAKTLGVYGAAQGHDAVSAGNLLANQNVPQAVVGTFAASDPALELGTRVMAAMRAGLAAGGEAGPLQSAGILVVDKEAWPVADLRVDWHDTPLDELARLWKIWQPQMYDYVTRALNPTAAPSYGVPGDE</sequence>
<keyword evidence="1" id="KW-0732">Signal</keyword>
<feature type="chain" id="PRO_5010193863" description="Fimbrial assembly protein FimA" evidence="1">
    <location>
        <begin position="28"/>
        <end position="225"/>
    </location>
</feature>
<organism evidence="2 3">
    <name type="scientific">Acidocella aminolytica 101 = DSM 11237</name>
    <dbReference type="NCBI Taxonomy" id="1120923"/>
    <lineage>
        <taxon>Bacteria</taxon>
        <taxon>Pseudomonadati</taxon>
        <taxon>Pseudomonadota</taxon>
        <taxon>Alphaproteobacteria</taxon>
        <taxon>Acetobacterales</taxon>
        <taxon>Acidocellaceae</taxon>
        <taxon>Acidocella</taxon>
    </lineage>
</organism>
<dbReference type="RefSeq" id="WP_048879796.1">
    <property type="nucleotide sequence ID" value="NZ_BANC01000090.1"/>
</dbReference>
<dbReference type="EMBL" id="BANC01000090">
    <property type="protein sequence ID" value="GAN81409.1"/>
    <property type="molecule type" value="Genomic_DNA"/>
</dbReference>
<dbReference type="PANTHER" id="PTHR39328">
    <property type="entry name" value="BLL2871 PROTEIN"/>
    <property type="match status" value="1"/>
</dbReference>
<protein>
    <recommendedName>
        <fullName evidence="4">Fimbrial assembly protein FimA</fullName>
    </recommendedName>
</protein>
<comment type="caution">
    <text evidence="2">The sequence shown here is derived from an EMBL/GenBank/DDBJ whole genome shotgun (WGS) entry which is preliminary data.</text>
</comment>
<evidence type="ECO:0000313" key="2">
    <source>
        <dbReference type="EMBL" id="GAN81409.1"/>
    </source>
</evidence>
<dbReference type="STRING" id="1120923.SAMN02746095_02865"/>
<dbReference type="SUPFAM" id="SSF56235">
    <property type="entry name" value="N-terminal nucleophile aminohydrolases (Ntn hydrolases)"/>
    <property type="match status" value="1"/>
</dbReference>
<proteinExistence type="predicted"/>
<dbReference type="InterPro" id="IPR010430">
    <property type="entry name" value="DUF1028"/>
</dbReference>
<dbReference type="AlphaFoldDB" id="A0A0D6PKX3"/>
<evidence type="ECO:0008006" key="4">
    <source>
        <dbReference type="Google" id="ProtNLM"/>
    </source>
</evidence>
<dbReference type="Gene3D" id="3.60.20.10">
    <property type="entry name" value="Glutamine Phosphoribosylpyrophosphate, subunit 1, domain 1"/>
    <property type="match status" value="1"/>
</dbReference>
<dbReference type="PANTHER" id="PTHR39328:SF1">
    <property type="entry name" value="BLL2871 PROTEIN"/>
    <property type="match status" value="1"/>
</dbReference>
<dbReference type="OrthoDB" id="9790012at2"/>
<gene>
    <name evidence="2" type="ORF">Aam_092_030</name>
</gene>
<dbReference type="Proteomes" id="UP000032668">
    <property type="component" value="Unassembled WGS sequence"/>
</dbReference>
<name>A0A0D6PKX3_9PROT</name>
<reference evidence="2 3" key="1">
    <citation type="submission" date="2012-11" db="EMBL/GenBank/DDBJ databases">
        <title>Whole genome sequence of Acidocella aminolytica 101 = DSM 11237.</title>
        <authorList>
            <person name="Azuma Y."/>
            <person name="Higashiura N."/>
            <person name="Hirakawa H."/>
            <person name="Matsushita K."/>
        </authorList>
    </citation>
    <scope>NUCLEOTIDE SEQUENCE [LARGE SCALE GENOMIC DNA]</scope>
    <source>
        <strain evidence="3">101 / DSM 11237</strain>
    </source>
</reference>
<dbReference type="Pfam" id="PF06267">
    <property type="entry name" value="DUF1028"/>
    <property type="match status" value="1"/>
</dbReference>
<evidence type="ECO:0000256" key="1">
    <source>
        <dbReference type="SAM" id="SignalP"/>
    </source>
</evidence>